<evidence type="ECO:0000313" key="1">
    <source>
        <dbReference type="EMBL" id="KAJ8426095.1"/>
    </source>
</evidence>
<protein>
    <submittedName>
        <fullName evidence="1">Uncharacterized protein</fullName>
    </submittedName>
</protein>
<evidence type="ECO:0000313" key="2">
    <source>
        <dbReference type="Proteomes" id="UP001153076"/>
    </source>
</evidence>
<reference evidence="1" key="1">
    <citation type="submission" date="2022-04" db="EMBL/GenBank/DDBJ databases">
        <title>Carnegiea gigantea Genome sequencing and assembly v2.</title>
        <authorList>
            <person name="Copetti D."/>
            <person name="Sanderson M.J."/>
            <person name="Burquez A."/>
            <person name="Wojciechowski M.F."/>
        </authorList>
    </citation>
    <scope>NUCLEOTIDE SEQUENCE</scope>
    <source>
        <strain evidence="1">SGP5-SGP5p</strain>
        <tissue evidence="1">Aerial part</tissue>
    </source>
</reference>
<proteinExistence type="predicted"/>
<name>A0A9Q1JNF9_9CARY</name>
<keyword evidence="2" id="KW-1185">Reference proteome</keyword>
<comment type="caution">
    <text evidence="1">The sequence shown here is derived from an EMBL/GenBank/DDBJ whole genome shotgun (WGS) entry which is preliminary data.</text>
</comment>
<sequence>MLLNEAKRLGVMQRRALRSLESALIELHWSTFESWVWLYGDRIFEAQFRPKVGSAESSGTGREEEGSEGKWYKAWRERSTYSFSPVTMAFPPLYDNREMAEHVRESFVWHWRRALSSPRDVLRHAIEGGRRVGRGKRFYGRRSEIDLVGLRWSSFEVWMGCVDHELREAQLPQQAVAVEARGPLDG</sequence>
<dbReference type="Proteomes" id="UP001153076">
    <property type="component" value="Unassembled WGS sequence"/>
</dbReference>
<gene>
    <name evidence="1" type="ORF">Cgig2_006576</name>
</gene>
<accession>A0A9Q1JNF9</accession>
<dbReference type="AlphaFoldDB" id="A0A9Q1JNF9"/>
<organism evidence="1 2">
    <name type="scientific">Carnegiea gigantea</name>
    <dbReference type="NCBI Taxonomy" id="171969"/>
    <lineage>
        <taxon>Eukaryota</taxon>
        <taxon>Viridiplantae</taxon>
        <taxon>Streptophyta</taxon>
        <taxon>Embryophyta</taxon>
        <taxon>Tracheophyta</taxon>
        <taxon>Spermatophyta</taxon>
        <taxon>Magnoliopsida</taxon>
        <taxon>eudicotyledons</taxon>
        <taxon>Gunneridae</taxon>
        <taxon>Pentapetalae</taxon>
        <taxon>Caryophyllales</taxon>
        <taxon>Cactineae</taxon>
        <taxon>Cactaceae</taxon>
        <taxon>Cactoideae</taxon>
        <taxon>Echinocereeae</taxon>
        <taxon>Carnegiea</taxon>
    </lineage>
</organism>
<dbReference type="EMBL" id="JAKOGI010001350">
    <property type="protein sequence ID" value="KAJ8426095.1"/>
    <property type="molecule type" value="Genomic_DNA"/>
</dbReference>